<dbReference type="EMBL" id="JAEUXJ010000007">
    <property type="protein sequence ID" value="MBL6457190.1"/>
    <property type="molecule type" value="Genomic_DNA"/>
</dbReference>
<evidence type="ECO:0000256" key="1">
    <source>
        <dbReference type="SAM" id="MobiDB-lite"/>
    </source>
</evidence>
<name>A0ABS1V694_9PROT</name>
<protein>
    <submittedName>
        <fullName evidence="3">Uncharacterized protein</fullName>
    </submittedName>
</protein>
<dbReference type="Proteomes" id="UP000606490">
    <property type="component" value="Unassembled WGS sequence"/>
</dbReference>
<sequence>MRARILLVAAMLAGPVPGAWAQFRSTPDQDQGTGRPAATDLQSYATMLQDAENRLRQAQQEATGAPTQRQGGAVSQQRVELSQVARGAQESLHRAPADFMGTDAYKTADRELREALSGFISAQREGGQGSLQAADRAVQILAGLRQQVMQAASASGSGGATPPAAGTGR</sequence>
<feature type="compositionally biased region" description="Polar residues" evidence="1">
    <location>
        <begin position="56"/>
        <end position="80"/>
    </location>
</feature>
<comment type="caution">
    <text evidence="3">The sequence shown here is derived from an EMBL/GenBank/DDBJ whole genome shotgun (WGS) entry which is preliminary data.</text>
</comment>
<gene>
    <name evidence="3" type="ORF">JMJ55_17780</name>
</gene>
<feature type="signal peptide" evidence="2">
    <location>
        <begin position="1"/>
        <end position="21"/>
    </location>
</feature>
<evidence type="ECO:0000313" key="3">
    <source>
        <dbReference type="EMBL" id="MBL6457190.1"/>
    </source>
</evidence>
<evidence type="ECO:0000313" key="4">
    <source>
        <dbReference type="Proteomes" id="UP000606490"/>
    </source>
</evidence>
<reference evidence="3 4" key="1">
    <citation type="submission" date="2021-01" db="EMBL/GenBank/DDBJ databases">
        <title>Belnapia mucosa sp. nov. and Belnapia arida sp. nov., isolated from the Tabernas Desert (Almeria, Spain).</title>
        <authorList>
            <person name="Molina-Menor E."/>
            <person name="Vidal-Verdu A."/>
            <person name="Calonge A."/>
            <person name="Satari L."/>
            <person name="Pereto Magraner J."/>
            <person name="Porcar Miralles M."/>
        </authorList>
    </citation>
    <scope>NUCLEOTIDE SEQUENCE [LARGE SCALE GENOMIC DNA]</scope>
    <source>
        <strain evidence="3 4">T6</strain>
    </source>
</reference>
<evidence type="ECO:0000256" key="2">
    <source>
        <dbReference type="SAM" id="SignalP"/>
    </source>
</evidence>
<proteinExistence type="predicted"/>
<feature type="chain" id="PRO_5047525746" evidence="2">
    <location>
        <begin position="22"/>
        <end position="169"/>
    </location>
</feature>
<accession>A0ABS1V694</accession>
<dbReference type="RefSeq" id="WP_202826924.1">
    <property type="nucleotide sequence ID" value="NZ_JAEUXJ010000007.1"/>
</dbReference>
<feature type="compositionally biased region" description="Low complexity" evidence="1">
    <location>
        <begin position="151"/>
        <end position="169"/>
    </location>
</feature>
<feature type="region of interest" description="Disordered" evidence="1">
    <location>
        <begin position="150"/>
        <end position="169"/>
    </location>
</feature>
<organism evidence="3 4">
    <name type="scientific">Belnapia mucosa</name>
    <dbReference type="NCBI Taxonomy" id="2804532"/>
    <lineage>
        <taxon>Bacteria</taxon>
        <taxon>Pseudomonadati</taxon>
        <taxon>Pseudomonadota</taxon>
        <taxon>Alphaproteobacteria</taxon>
        <taxon>Acetobacterales</taxon>
        <taxon>Roseomonadaceae</taxon>
        <taxon>Belnapia</taxon>
    </lineage>
</organism>
<keyword evidence="2" id="KW-0732">Signal</keyword>
<keyword evidence="4" id="KW-1185">Reference proteome</keyword>
<feature type="region of interest" description="Disordered" evidence="1">
    <location>
        <begin position="56"/>
        <end position="96"/>
    </location>
</feature>